<evidence type="ECO:0000256" key="6">
    <source>
        <dbReference type="HAMAP-Rule" id="MF_01953"/>
    </source>
</evidence>
<evidence type="ECO:0000256" key="12">
    <source>
        <dbReference type="RuleBase" id="RU004158"/>
    </source>
</evidence>
<comment type="PTM">
    <text evidence="6">Carboxylation allows a single lysine to coordinate two nickel ions.</text>
</comment>
<dbReference type="PANTHER" id="PTHR43440">
    <property type="entry name" value="UREASE"/>
    <property type="match status" value="1"/>
</dbReference>
<comment type="pathway">
    <text evidence="1 6">Nitrogen metabolism; urea degradation; CO(2) and NH(3) from urea (urease route): step 1/1.</text>
</comment>
<feature type="binding site" evidence="6 9">
    <location>
        <position position="250"/>
    </location>
    <ligand>
        <name>Ni(2+)</name>
        <dbReference type="ChEBI" id="CHEBI:49786"/>
        <label>2</label>
    </ligand>
</feature>
<dbReference type="InterPro" id="IPR006680">
    <property type="entry name" value="Amidohydro-rel"/>
</dbReference>
<evidence type="ECO:0000256" key="8">
    <source>
        <dbReference type="PIRSR" id="PIRSR611612-50"/>
    </source>
</evidence>
<feature type="binding site" description="via carbamate group" evidence="6 9">
    <location>
        <position position="221"/>
    </location>
    <ligand>
        <name>Ni(2+)</name>
        <dbReference type="ChEBI" id="CHEBI:49786"/>
        <label>1</label>
    </ligand>
</feature>
<dbReference type="GO" id="GO:0043419">
    <property type="term" value="P:urea catabolic process"/>
    <property type="evidence" value="ECO:0007669"/>
    <property type="project" value="UniProtKB-UniRule"/>
</dbReference>
<dbReference type="PROSITE" id="PS51368">
    <property type="entry name" value="UREASE_3"/>
    <property type="match status" value="1"/>
</dbReference>
<dbReference type="Gene3D" id="2.30.40.10">
    <property type="entry name" value="Urease, subunit C, domain 1"/>
    <property type="match status" value="1"/>
</dbReference>
<evidence type="ECO:0000313" key="15">
    <source>
        <dbReference type="Proteomes" id="UP000602647"/>
    </source>
</evidence>
<dbReference type="SUPFAM" id="SSF51338">
    <property type="entry name" value="Composite domain of metallo-dependent hydrolases"/>
    <property type="match status" value="1"/>
</dbReference>
<dbReference type="EC" id="3.5.1.5" evidence="6 7"/>
<dbReference type="InterPro" id="IPR005848">
    <property type="entry name" value="Urease_asu"/>
</dbReference>
<dbReference type="AlphaFoldDB" id="A0A923SQB1"/>
<feature type="domain" description="Urease" evidence="13">
    <location>
        <begin position="136"/>
        <end position="572"/>
    </location>
</feature>
<keyword evidence="6 11" id="KW-0963">Cytoplasm</keyword>
<protein>
    <recommendedName>
        <fullName evidence="6 7">Urease subunit alpha</fullName>
        <ecNumber evidence="6 7">3.5.1.5</ecNumber>
    </recommendedName>
    <alternativeName>
        <fullName evidence="6">Urea amidohydrolase subunit alpha</fullName>
    </alternativeName>
</protein>
<dbReference type="InterPro" id="IPR011059">
    <property type="entry name" value="Metal-dep_hydrolase_composite"/>
</dbReference>
<dbReference type="GO" id="GO:0009039">
    <property type="term" value="F:urease activity"/>
    <property type="evidence" value="ECO:0007669"/>
    <property type="project" value="UniProtKB-UniRule"/>
</dbReference>
<evidence type="ECO:0000256" key="1">
    <source>
        <dbReference type="ARBA" id="ARBA00004897"/>
    </source>
</evidence>
<evidence type="ECO:0000256" key="9">
    <source>
        <dbReference type="PIRSR" id="PIRSR611612-51"/>
    </source>
</evidence>
<dbReference type="InterPro" id="IPR050112">
    <property type="entry name" value="Urease_alpha_subunit"/>
</dbReference>
<comment type="caution">
    <text evidence="14">The sequence shown here is derived from an EMBL/GenBank/DDBJ whole genome shotgun (WGS) entry which is preliminary data.</text>
</comment>
<proteinExistence type="inferred from homology"/>
<dbReference type="GO" id="GO:0005737">
    <property type="term" value="C:cytoplasm"/>
    <property type="evidence" value="ECO:0007669"/>
    <property type="project" value="UniProtKB-SubCell"/>
</dbReference>
<feature type="binding site" description="via carbamate group" evidence="6 9">
    <location>
        <position position="221"/>
    </location>
    <ligand>
        <name>Ni(2+)</name>
        <dbReference type="ChEBI" id="CHEBI:49786"/>
        <label>2</label>
    </ligand>
</feature>
<feature type="binding site" evidence="6 11">
    <location>
        <position position="223"/>
    </location>
    <ligand>
        <name>substrate</name>
    </ligand>
</feature>
<dbReference type="GO" id="GO:0016151">
    <property type="term" value="F:nickel cation binding"/>
    <property type="evidence" value="ECO:0007669"/>
    <property type="project" value="UniProtKB-UniRule"/>
</dbReference>
<comment type="cofactor">
    <cofactor evidence="6 9">
        <name>Ni cation</name>
        <dbReference type="ChEBI" id="CHEBI:25516"/>
    </cofactor>
    <text evidence="6 9">Binds 2 nickel ions per subunit.</text>
</comment>
<dbReference type="Proteomes" id="UP000602647">
    <property type="component" value="Unassembled WGS sequence"/>
</dbReference>
<comment type="PTM">
    <text evidence="8">Carbamylation allows a single lysine to coordinate two nickel ions.</text>
</comment>
<comment type="subcellular location">
    <subcellularLocation>
        <location evidence="6 11">Cytoplasm</location>
    </subcellularLocation>
</comment>
<dbReference type="InterPro" id="IPR011612">
    <property type="entry name" value="Urease_alpha_N_dom"/>
</dbReference>
<evidence type="ECO:0000256" key="3">
    <source>
        <dbReference type="ARBA" id="ARBA00022723"/>
    </source>
</evidence>
<keyword evidence="4 6" id="KW-0378">Hydrolase</keyword>
<dbReference type="NCBIfam" id="NF009686">
    <property type="entry name" value="PRK13207.1"/>
    <property type="match status" value="1"/>
</dbReference>
<keyword evidence="2 6" id="KW-0533">Nickel</keyword>
<keyword evidence="3 6" id="KW-0479">Metal-binding</keyword>
<feature type="binding site" evidence="6 9">
    <location>
        <position position="141"/>
    </location>
    <ligand>
        <name>Ni(2+)</name>
        <dbReference type="ChEBI" id="CHEBI:49786"/>
        <label>1</label>
    </ligand>
</feature>
<dbReference type="EMBL" id="JACRYT010000004">
    <property type="protein sequence ID" value="MBC6679437.1"/>
    <property type="molecule type" value="Genomic_DNA"/>
</dbReference>
<dbReference type="Gene3D" id="3.20.20.140">
    <property type="entry name" value="Metal-dependent hydrolases"/>
    <property type="match status" value="1"/>
</dbReference>
<feature type="modified residue" description="N6-carboxylysine" evidence="6 8">
    <location>
        <position position="221"/>
    </location>
</feature>
<evidence type="ECO:0000256" key="10">
    <source>
        <dbReference type="PIRSR" id="PIRSR611612-52"/>
    </source>
</evidence>
<accession>A0A923SQB1</accession>
<reference evidence="14" key="1">
    <citation type="submission" date="2020-08" db="EMBL/GenBank/DDBJ databases">
        <title>Genome public.</title>
        <authorList>
            <person name="Liu C."/>
            <person name="Sun Q."/>
        </authorList>
    </citation>
    <scope>NUCLEOTIDE SEQUENCE</scope>
    <source>
        <strain evidence="14">BX12</strain>
    </source>
</reference>
<comment type="similarity">
    <text evidence="6 12">Belongs to the metallo-dependent hydrolases superfamily. Urease alpha subunit family.</text>
</comment>
<evidence type="ECO:0000256" key="5">
    <source>
        <dbReference type="ARBA" id="ARBA00047778"/>
    </source>
</evidence>
<dbReference type="InterPro" id="IPR017951">
    <property type="entry name" value="Urease_asu_c"/>
</dbReference>
<feature type="binding site" evidence="6 9">
    <location>
        <position position="276"/>
    </location>
    <ligand>
        <name>Ni(2+)</name>
        <dbReference type="ChEBI" id="CHEBI:49786"/>
        <label>2</label>
    </ligand>
</feature>
<evidence type="ECO:0000256" key="2">
    <source>
        <dbReference type="ARBA" id="ARBA00022596"/>
    </source>
</evidence>
<feature type="binding site" evidence="6 9">
    <location>
        <position position="143"/>
    </location>
    <ligand>
        <name>Ni(2+)</name>
        <dbReference type="ChEBI" id="CHEBI:49786"/>
        <label>1</label>
    </ligand>
</feature>
<dbReference type="HAMAP" id="MF_01953">
    <property type="entry name" value="Urease_alpha"/>
    <property type="match status" value="1"/>
</dbReference>
<dbReference type="NCBIfam" id="TIGR01792">
    <property type="entry name" value="urease_alph"/>
    <property type="match status" value="1"/>
</dbReference>
<comment type="catalytic activity">
    <reaction evidence="5 6">
        <text>urea + 2 H2O + H(+) = hydrogencarbonate + 2 NH4(+)</text>
        <dbReference type="Rhea" id="RHEA:20557"/>
        <dbReference type="ChEBI" id="CHEBI:15377"/>
        <dbReference type="ChEBI" id="CHEBI:15378"/>
        <dbReference type="ChEBI" id="CHEBI:16199"/>
        <dbReference type="ChEBI" id="CHEBI:17544"/>
        <dbReference type="ChEBI" id="CHEBI:28938"/>
        <dbReference type="EC" id="3.5.1.5"/>
    </reaction>
</comment>
<gene>
    <name evidence="6 14" type="primary">ureC</name>
    <name evidence="14" type="ORF">H9L42_06315</name>
</gene>
<dbReference type="PRINTS" id="PR01752">
    <property type="entry name" value="UREASE"/>
</dbReference>
<dbReference type="Pfam" id="PF01979">
    <property type="entry name" value="Amidohydro_1"/>
    <property type="match status" value="1"/>
</dbReference>
<evidence type="ECO:0000256" key="7">
    <source>
        <dbReference type="NCBIfam" id="TIGR01792"/>
    </source>
</evidence>
<sequence length="572" mass="61632">MAVKLSRQEYCEMFGPTVGDKIHLADTGLIAEIEKDYAADCYGDEILFGGGKTDRDGMGNMSGKTTEDGVLDVCVTNAIIIDPMLGVIKGDIGIKDGKVVGVGKAGNPDTMNITPGLIIGCATEVVSAEGLMVTPGGIDVHVHFESPAQAWEAMSNGLTTMLGGGTGAKTTSVETPGPEHLLMMIEAHEELPVNAGFLGRGNSSLPEAIEEQALNGAIGMKIHEDFGATPQVIKCCLDVADKMDFQVQIHTDTLNEGGFVETTIDAFGGRTIHTYHSEGAGGGHAPDIMRVVGEPNVIPSSTNCTNPYTVNTVAEHLDMIMAVHHLNPKVPEDVAFADSRVRGETIAAEDVLHDMGAISIHGSDSQGMGRVGETILRTWQMAAKMKKQRGPLPEEKGDNDNERILRYMAKYTINAAKVFGIDEYVGSLLPGRLADFCVWDPAFFGAKPWLVFKCGQVAYSSSGDVNAAIEVAQPMIYRKQYSACGSALNRYSKIFVTQAAIDAGLGDKVPNSKDKLLPVKNTRNLTKADMVRNNCCPKIEIDPETYKVYIDGEYITCEPEEVVCLNHKYFFR</sequence>
<evidence type="ECO:0000313" key="14">
    <source>
        <dbReference type="EMBL" id="MBC6679437.1"/>
    </source>
</evidence>
<evidence type="ECO:0000256" key="4">
    <source>
        <dbReference type="ARBA" id="ARBA00022801"/>
    </source>
</evidence>
<evidence type="ECO:0000256" key="11">
    <source>
        <dbReference type="PROSITE-ProRule" id="PRU00700"/>
    </source>
</evidence>
<evidence type="ECO:0000259" key="13">
    <source>
        <dbReference type="PROSITE" id="PS51368"/>
    </source>
</evidence>
<dbReference type="RefSeq" id="WP_187302543.1">
    <property type="nucleotide sequence ID" value="NZ_CBCTON010000010.1"/>
</dbReference>
<dbReference type="InterPro" id="IPR032466">
    <property type="entry name" value="Metal_Hydrolase"/>
</dbReference>
<organism evidence="14 15">
    <name type="scientific">Zhenpiania hominis</name>
    <dbReference type="NCBI Taxonomy" id="2763644"/>
    <lineage>
        <taxon>Bacteria</taxon>
        <taxon>Bacillati</taxon>
        <taxon>Bacillota</taxon>
        <taxon>Clostridia</taxon>
        <taxon>Peptostreptococcales</taxon>
        <taxon>Anaerovoracaceae</taxon>
        <taxon>Zhenpiania</taxon>
    </lineage>
</organism>
<comment type="subunit">
    <text evidence="6">Heterotrimer of UreA (gamma), UreB (beta) and UreC (alpha) subunits. Three heterotrimers associate to form the active enzyme.</text>
</comment>
<dbReference type="SUPFAM" id="SSF51556">
    <property type="entry name" value="Metallo-dependent hydrolases"/>
    <property type="match status" value="1"/>
</dbReference>
<feature type="binding site" evidence="6 9">
    <location>
        <position position="364"/>
    </location>
    <ligand>
        <name>Ni(2+)</name>
        <dbReference type="ChEBI" id="CHEBI:49786"/>
        <label>1</label>
    </ligand>
</feature>
<keyword evidence="15" id="KW-1185">Reference proteome</keyword>
<feature type="active site" description="Proton donor" evidence="6 10">
    <location>
        <position position="324"/>
    </location>
</feature>
<dbReference type="Pfam" id="PF00449">
    <property type="entry name" value="Urease_alpha"/>
    <property type="match status" value="1"/>
</dbReference>
<name>A0A923SQB1_9FIRM</name>
<dbReference type="PANTHER" id="PTHR43440:SF1">
    <property type="entry name" value="UREASE"/>
    <property type="match status" value="1"/>
</dbReference>